<feature type="active site" description="Tele-UMP-histidine intermediate" evidence="1">
    <location>
        <position position="171"/>
    </location>
</feature>
<dbReference type="InterPro" id="IPR036265">
    <property type="entry name" value="HIT-like_sf"/>
</dbReference>
<sequence length="338" mass="38822">MKYSELRQDLVSGDWILVAPGRGRRPEEFKEKRKLKKPSKASCPFENPKNAAGGPAIAIYGKSELPSLTQTKDWRIQIVPNKYPAVLHDGFNVEMSKKGPYSVMPGVGHHELLITRDHNKNFPHLNKRDANLVFRAFRDRYSSLLDDKEIAYISIFHNWGPKAGASVYHPHYQMIAVPVVPPDTQHSLEGSKLYSKKHHKCVHCVQAKMEKQEKKRVIFENDCAIAFAPFVSRSEFEIRVFPKPHIPFFEDTPMPVIDCMVEALQKVLRALEKSLNYPDYNFFIHTAPVKGKKQYEHYHWHIEIEPKINIPAGFELSTGIEINAVDPDEAAKLLRKYV</sequence>
<dbReference type="GO" id="GO:0006012">
    <property type="term" value="P:galactose metabolic process"/>
    <property type="evidence" value="ECO:0007669"/>
    <property type="project" value="InterPro"/>
</dbReference>
<dbReference type="SUPFAM" id="SSF54197">
    <property type="entry name" value="HIT-like"/>
    <property type="match status" value="2"/>
</dbReference>
<protein>
    <recommendedName>
        <fullName evidence="3">DUF4921 domain-containing protein</fullName>
    </recommendedName>
</protein>
<dbReference type="AlphaFoldDB" id="A0A1G1Z0N3"/>
<dbReference type="Proteomes" id="UP000178259">
    <property type="component" value="Unassembled WGS sequence"/>
</dbReference>
<dbReference type="PIRSF" id="PIRSF000808">
    <property type="entry name" value="GalT"/>
    <property type="match status" value="1"/>
</dbReference>
<feature type="domain" description="DUF4921" evidence="3">
    <location>
        <begin position="146"/>
        <end position="330"/>
    </location>
</feature>
<feature type="region of interest" description="Disordered" evidence="2">
    <location>
        <begin position="22"/>
        <end position="47"/>
    </location>
</feature>
<evidence type="ECO:0000256" key="1">
    <source>
        <dbReference type="PIRSR" id="PIRSR000808-1"/>
    </source>
</evidence>
<dbReference type="Gene3D" id="3.30.428.10">
    <property type="entry name" value="HIT-like"/>
    <property type="match status" value="2"/>
</dbReference>
<evidence type="ECO:0000313" key="4">
    <source>
        <dbReference type="EMBL" id="OGY58205.1"/>
    </source>
</evidence>
<dbReference type="InterPro" id="IPR053177">
    <property type="entry name" value="ADP-glucose_phosphorylase"/>
</dbReference>
<dbReference type="GO" id="GO:0008108">
    <property type="term" value="F:UDP-glucose:hexose-1-phosphate uridylyltransferase activity"/>
    <property type="evidence" value="ECO:0007669"/>
    <property type="project" value="InterPro"/>
</dbReference>
<comment type="caution">
    <text evidence="4">The sequence shown here is derived from an EMBL/GenBank/DDBJ whole genome shotgun (WGS) entry which is preliminary data.</text>
</comment>
<organism evidence="4 5">
    <name type="scientific">Candidatus Colwellbacteria bacterium RIFCSPHIGHO2_12_FULL_43_12</name>
    <dbReference type="NCBI Taxonomy" id="1797688"/>
    <lineage>
        <taxon>Bacteria</taxon>
        <taxon>Candidatus Colwelliibacteriota</taxon>
    </lineage>
</organism>
<proteinExistence type="predicted"/>
<dbReference type="Pfam" id="PF16268">
    <property type="entry name" value="DUF4921"/>
    <property type="match status" value="1"/>
</dbReference>
<evidence type="ECO:0000256" key="2">
    <source>
        <dbReference type="SAM" id="MobiDB-lite"/>
    </source>
</evidence>
<name>A0A1G1Z0N3_9BACT</name>
<dbReference type="InterPro" id="IPR001937">
    <property type="entry name" value="GalP_UDPtransf1"/>
</dbReference>
<dbReference type="EMBL" id="MHIW01000037">
    <property type="protein sequence ID" value="OGY58205.1"/>
    <property type="molecule type" value="Genomic_DNA"/>
</dbReference>
<gene>
    <name evidence="4" type="ORF">A3E61_00100</name>
</gene>
<evidence type="ECO:0000313" key="5">
    <source>
        <dbReference type="Proteomes" id="UP000178259"/>
    </source>
</evidence>
<accession>A0A1G1Z0N3</accession>
<evidence type="ECO:0000259" key="3">
    <source>
        <dbReference type="Pfam" id="PF16268"/>
    </source>
</evidence>
<dbReference type="PANTHER" id="PTHR42763:SF2">
    <property type="entry name" value="ADP-GLUCOSE PHOSPHORYLASE"/>
    <property type="match status" value="1"/>
</dbReference>
<dbReference type="InterPro" id="IPR032576">
    <property type="entry name" value="DUF4921"/>
</dbReference>
<dbReference type="PANTHER" id="PTHR42763">
    <property type="entry name" value="ADP-GLUCOSE PHOSPHORYLASE"/>
    <property type="match status" value="1"/>
</dbReference>
<reference evidence="4 5" key="1">
    <citation type="journal article" date="2016" name="Nat. Commun.">
        <title>Thousands of microbial genomes shed light on interconnected biogeochemical processes in an aquifer system.</title>
        <authorList>
            <person name="Anantharaman K."/>
            <person name="Brown C.T."/>
            <person name="Hug L.A."/>
            <person name="Sharon I."/>
            <person name="Castelle C.J."/>
            <person name="Probst A.J."/>
            <person name="Thomas B.C."/>
            <person name="Singh A."/>
            <person name="Wilkins M.J."/>
            <person name="Karaoz U."/>
            <person name="Brodie E.L."/>
            <person name="Williams K.H."/>
            <person name="Hubbard S.S."/>
            <person name="Banfield J.F."/>
        </authorList>
    </citation>
    <scope>NUCLEOTIDE SEQUENCE [LARGE SCALE GENOMIC DNA]</scope>
</reference>
<dbReference type="GO" id="GO:0008270">
    <property type="term" value="F:zinc ion binding"/>
    <property type="evidence" value="ECO:0007669"/>
    <property type="project" value="InterPro"/>
</dbReference>